<keyword evidence="1" id="KW-0175">Coiled coil</keyword>
<feature type="compositionally biased region" description="Polar residues" evidence="2">
    <location>
        <begin position="395"/>
        <end position="404"/>
    </location>
</feature>
<feature type="compositionally biased region" description="Low complexity" evidence="2">
    <location>
        <begin position="360"/>
        <end position="373"/>
    </location>
</feature>
<dbReference type="Proteomes" id="UP001213623">
    <property type="component" value="Chromosome 2"/>
</dbReference>
<evidence type="ECO:0000256" key="1">
    <source>
        <dbReference type="SAM" id="Coils"/>
    </source>
</evidence>
<gene>
    <name evidence="3" type="ORF">MNAN1_001264</name>
</gene>
<feature type="region of interest" description="Disordered" evidence="2">
    <location>
        <begin position="665"/>
        <end position="746"/>
    </location>
</feature>
<name>A0AAF0J1T2_9BASI</name>
<dbReference type="AlphaFoldDB" id="A0AAF0J1T2"/>
<proteinExistence type="predicted"/>
<organism evidence="3 4">
    <name type="scientific">Malassezia nana</name>
    <dbReference type="NCBI Taxonomy" id="180528"/>
    <lineage>
        <taxon>Eukaryota</taxon>
        <taxon>Fungi</taxon>
        <taxon>Dikarya</taxon>
        <taxon>Basidiomycota</taxon>
        <taxon>Ustilaginomycotina</taxon>
        <taxon>Malasseziomycetes</taxon>
        <taxon>Malasseziales</taxon>
        <taxon>Malasseziaceae</taxon>
        <taxon>Malassezia</taxon>
    </lineage>
</organism>
<evidence type="ECO:0000256" key="2">
    <source>
        <dbReference type="SAM" id="MobiDB-lite"/>
    </source>
</evidence>
<feature type="compositionally biased region" description="Basic residues" evidence="2">
    <location>
        <begin position="67"/>
        <end position="80"/>
    </location>
</feature>
<evidence type="ECO:0000313" key="3">
    <source>
        <dbReference type="EMBL" id="WFD26287.1"/>
    </source>
</evidence>
<accession>A0AAF0J1T2</accession>
<dbReference type="EMBL" id="CP119893">
    <property type="protein sequence ID" value="WFD26287.1"/>
    <property type="molecule type" value="Genomic_DNA"/>
</dbReference>
<feature type="coiled-coil region" evidence="1">
    <location>
        <begin position="197"/>
        <end position="269"/>
    </location>
</feature>
<evidence type="ECO:0000313" key="4">
    <source>
        <dbReference type="Proteomes" id="UP001213623"/>
    </source>
</evidence>
<sequence>MSGANDTGTSPRLRKQASGLLEVSTCASTSSFMSEAEITDLEVSIAELRRQPSADSFSRIVNEISMHRRLQTGPRHRRSHQSFASSEDARSSHSRLSSVDEDASVSGVLVRTCCCQQPDCEVARRVMQHMQDMEMDLQLSAEIGQALLQRQDAIVHRSQQESEDHALQRDQLLSRLTQSIKETQSLQRQLSQAQFNLEAADQSHHALLSELENARQQMKQMKMHRIKASSLQAKLERAEVELEDTRAELRAEQRRAREASLQHQQLVARRCLELSDRLQDSISEEASTTQEAYSKAWDAVRARLDAAYASNPDAAEPDDDLEAILRERDTLQTENRQLHQLLRGAQEELLCLREASEASPAPLAVPPLSADLSHGASDTSHSEATTDEMRGSDGTAITTPSTSRACLEEDAYSYDTGSLRGFDSERDFELTLEHRTGLLSALIEAMHRAYTKLQQADIDTLSARLQRQKLAGDVGHLSRTTVQASVRDVEGLKEHFRKMVEKETRRGVCPDGSLVTRRDFFALVKLQRESLLELARLRRCLNEIQLYPQGAAKLLNEHLGAQTLQTGRSWISRMFTGYLSSETPTAPAEPSATPVFSGLESGIQRMGPMDSAAAPLAVPRRSAAPPSRMLPRSGAAALSTSVAVHAHGMHAAGKPGVLKAKASQPCLAEAAQRPPRRPLANISNGPPASRPWDEPLHRPRARGLSDSSIHSTFLEHGVPAPEPTVDRVITPATLTLSGHEAGGSSE</sequence>
<feature type="region of interest" description="Disordered" evidence="2">
    <location>
        <begin position="67"/>
        <end position="99"/>
    </location>
</feature>
<protein>
    <submittedName>
        <fullName evidence="3">Uncharacterized protein</fullName>
    </submittedName>
</protein>
<feature type="region of interest" description="Disordered" evidence="2">
    <location>
        <begin position="360"/>
        <end position="404"/>
    </location>
</feature>
<feature type="coiled-coil region" evidence="1">
    <location>
        <begin position="321"/>
        <end position="355"/>
    </location>
</feature>
<keyword evidence="4" id="KW-1185">Reference proteome</keyword>
<reference evidence="3" key="1">
    <citation type="submission" date="2023-03" db="EMBL/GenBank/DDBJ databases">
        <title>Mating type loci evolution in Malassezia.</title>
        <authorList>
            <person name="Coelho M.A."/>
        </authorList>
    </citation>
    <scope>NUCLEOTIDE SEQUENCE</scope>
    <source>
        <strain evidence="3">CBS 9557</strain>
    </source>
</reference>